<evidence type="ECO:0000256" key="2">
    <source>
        <dbReference type="ARBA" id="ARBA00022989"/>
    </source>
</evidence>
<dbReference type="PANTHER" id="PTHR37815">
    <property type="entry name" value="UPF0397 PROTEIN BC_2624-RELATED"/>
    <property type="match status" value="1"/>
</dbReference>
<dbReference type="Gene3D" id="1.10.1760.20">
    <property type="match status" value="1"/>
</dbReference>
<evidence type="ECO:0000256" key="1">
    <source>
        <dbReference type="ARBA" id="ARBA00022692"/>
    </source>
</evidence>
<keyword evidence="3" id="KW-0472">Membrane</keyword>
<feature type="transmembrane region" description="Helical" evidence="3">
    <location>
        <begin position="58"/>
        <end position="76"/>
    </location>
</feature>
<dbReference type="GO" id="GO:0022857">
    <property type="term" value="F:transmembrane transporter activity"/>
    <property type="evidence" value="ECO:0007669"/>
    <property type="project" value="InterPro"/>
</dbReference>
<evidence type="ECO:0000256" key="3">
    <source>
        <dbReference type="SAM" id="Phobius"/>
    </source>
</evidence>
<dbReference type="STRING" id="1121291.SAMN02745134_02252"/>
<keyword evidence="5" id="KW-1185">Reference proteome</keyword>
<evidence type="ECO:0000313" key="4">
    <source>
        <dbReference type="EMBL" id="SMC24666.1"/>
    </source>
</evidence>
<protein>
    <submittedName>
        <fullName evidence="4">Energy-coupling factor transport system substrate-specific component</fullName>
    </submittedName>
</protein>
<reference evidence="4 5" key="1">
    <citation type="submission" date="2017-04" db="EMBL/GenBank/DDBJ databases">
        <authorList>
            <person name="Afonso C.L."/>
            <person name="Miller P.J."/>
            <person name="Scott M.A."/>
            <person name="Spackman E."/>
            <person name="Goraichik I."/>
            <person name="Dimitrov K.M."/>
            <person name="Suarez D.L."/>
            <person name="Swayne D.E."/>
        </authorList>
    </citation>
    <scope>NUCLEOTIDE SEQUENCE [LARGE SCALE GENOMIC DNA]</scope>
    <source>
        <strain evidence="4 5">DSM 12555</strain>
    </source>
</reference>
<feature type="transmembrane region" description="Helical" evidence="3">
    <location>
        <begin position="27"/>
        <end position="46"/>
    </location>
</feature>
<dbReference type="OrthoDB" id="5198189at2"/>
<evidence type="ECO:0000313" key="5">
    <source>
        <dbReference type="Proteomes" id="UP000192468"/>
    </source>
</evidence>
<feature type="transmembrane region" description="Helical" evidence="3">
    <location>
        <begin position="5"/>
        <end position="21"/>
    </location>
</feature>
<feature type="transmembrane region" description="Helical" evidence="3">
    <location>
        <begin position="181"/>
        <end position="206"/>
    </location>
</feature>
<keyword evidence="2 3" id="KW-1133">Transmembrane helix</keyword>
<dbReference type="RefSeq" id="WP_084116083.1">
    <property type="nucleotide sequence ID" value="NZ_FWXH01000007.1"/>
</dbReference>
<dbReference type="EMBL" id="FWXH01000007">
    <property type="protein sequence ID" value="SMC24666.1"/>
    <property type="molecule type" value="Genomic_DNA"/>
</dbReference>
<dbReference type="Pfam" id="PF07155">
    <property type="entry name" value="ECF-ribofla_trS"/>
    <property type="match status" value="1"/>
</dbReference>
<dbReference type="PANTHER" id="PTHR37815:SF3">
    <property type="entry name" value="UPF0397 PROTEIN SPR0429"/>
    <property type="match status" value="1"/>
</dbReference>
<dbReference type="Proteomes" id="UP000192468">
    <property type="component" value="Unassembled WGS sequence"/>
</dbReference>
<name>A0A1W1XL29_9CLOT</name>
<feature type="transmembrane region" description="Helical" evidence="3">
    <location>
        <begin position="118"/>
        <end position="136"/>
    </location>
</feature>
<dbReference type="InterPro" id="IPR009825">
    <property type="entry name" value="ECF_substrate-spec-like"/>
</dbReference>
<organism evidence="4 5">
    <name type="scientific">Clostridium acidisoli DSM 12555</name>
    <dbReference type="NCBI Taxonomy" id="1121291"/>
    <lineage>
        <taxon>Bacteria</taxon>
        <taxon>Bacillati</taxon>
        <taxon>Bacillota</taxon>
        <taxon>Clostridia</taxon>
        <taxon>Eubacteriales</taxon>
        <taxon>Clostridiaceae</taxon>
        <taxon>Clostridium</taxon>
    </lineage>
</organism>
<dbReference type="AlphaFoldDB" id="A0A1W1XL29"/>
<proteinExistence type="predicted"/>
<keyword evidence="1 3" id="KW-0812">Transmembrane</keyword>
<feature type="transmembrane region" description="Helical" evidence="3">
    <location>
        <begin position="148"/>
        <end position="169"/>
    </location>
</feature>
<gene>
    <name evidence="4" type="ORF">SAMN02745134_02252</name>
</gene>
<sequence length="229" mass="25908">MRKAIIALVVLIFVILGVLTFKYKGDFSWLITMSVFCILVLSYLYFEKSLLGTKEIALIATLSTVGAVGRVIFAPFPNIKPTTFIVAISGLVFGPYEGFLIGSTSAFISNIFLGQGPWTIWQMFAWGLVGFISGLIGKRNKHISGEGFSFICFIYGFMFDWIMNLWYVIGFIKPLTVKGIFIAYLSGLTFDLAHAASSFVFCIIFFEKFYKVLDRFKRRLEITYIKDDI</sequence>
<accession>A0A1W1XL29</accession>